<dbReference type="InterPro" id="IPR011009">
    <property type="entry name" value="Kinase-like_dom_sf"/>
</dbReference>
<dbReference type="GO" id="GO:1990625">
    <property type="term" value="P:negative regulation of cytoplasmic translational initiation in response to stress"/>
    <property type="evidence" value="ECO:0007669"/>
    <property type="project" value="TreeGrafter"/>
</dbReference>
<evidence type="ECO:0000313" key="16">
    <source>
        <dbReference type="EMBL" id="KAJ9603375.1"/>
    </source>
</evidence>
<proteinExistence type="inferred from homology"/>
<dbReference type="Gene3D" id="3.10.110.10">
    <property type="entry name" value="Ubiquitin Conjugating Enzyme"/>
    <property type="match status" value="1"/>
</dbReference>
<feature type="region of interest" description="Disordered" evidence="13">
    <location>
        <begin position="684"/>
        <end position="769"/>
    </location>
</feature>
<evidence type="ECO:0000256" key="3">
    <source>
        <dbReference type="ARBA" id="ARBA00022679"/>
    </source>
</evidence>
<evidence type="ECO:0000256" key="6">
    <source>
        <dbReference type="ARBA" id="ARBA00022840"/>
    </source>
</evidence>
<evidence type="ECO:0000256" key="5">
    <source>
        <dbReference type="ARBA" id="ARBA00022777"/>
    </source>
</evidence>
<evidence type="ECO:0000313" key="17">
    <source>
        <dbReference type="Proteomes" id="UP001172673"/>
    </source>
</evidence>
<evidence type="ECO:0000256" key="4">
    <source>
        <dbReference type="ARBA" id="ARBA00022741"/>
    </source>
</evidence>
<feature type="domain" description="RWD" evidence="15">
    <location>
        <begin position="51"/>
        <end position="160"/>
    </location>
</feature>
<dbReference type="Pfam" id="PF12745">
    <property type="entry name" value="HGTP_anticodon2"/>
    <property type="match status" value="1"/>
</dbReference>
<keyword evidence="2" id="KW-0723">Serine/threonine-protein kinase</keyword>
<dbReference type="InterPro" id="IPR050339">
    <property type="entry name" value="CC_SR_Kinase"/>
</dbReference>
<dbReference type="InterPro" id="IPR024435">
    <property type="entry name" value="HisRS-related_dom"/>
</dbReference>
<dbReference type="GO" id="GO:0004694">
    <property type="term" value="F:eukaryotic translation initiation factor 2alpha kinase activity"/>
    <property type="evidence" value="ECO:0007669"/>
    <property type="project" value="InterPro"/>
</dbReference>
<comment type="catalytic activity">
    <reaction evidence="8">
        <text>L-threonyl-[protein] + ATP = O-phospho-L-threonyl-[protein] + ADP + H(+)</text>
        <dbReference type="Rhea" id="RHEA:46608"/>
        <dbReference type="Rhea" id="RHEA-COMP:11060"/>
        <dbReference type="Rhea" id="RHEA-COMP:11605"/>
        <dbReference type="ChEBI" id="CHEBI:15378"/>
        <dbReference type="ChEBI" id="CHEBI:30013"/>
        <dbReference type="ChEBI" id="CHEBI:30616"/>
        <dbReference type="ChEBI" id="CHEBI:61977"/>
        <dbReference type="ChEBI" id="CHEBI:456216"/>
        <dbReference type="EC" id="2.7.11.1"/>
    </reaction>
</comment>
<dbReference type="InterPro" id="IPR045864">
    <property type="entry name" value="aa-tRNA-synth_II/BPL/LPL"/>
</dbReference>
<dbReference type="InterPro" id="IPR016255">
    <property type="entry name" value="Gcn2"/>
</dbReference>
<dbReference type="Pfam" id="PF00069">
    <property type="entry name" value="Pkinase"/>
    <property type="match status" value="3"/>
</dbReference>
<dbReference type="CDD" id="cd23823">
    <property type="entry name" value="RWD_GCN2"/>
    <property type="match status" value="1"/>
</dbReference>
<comment type="similarity">
    <text evidence="7">Belongs to the protein kinase superfamily. Ser/Thr protein kinase family. GCN2 subfamily.</text>
</comment>
<dbReference type="Gene3D" id="1.10.510.10">
    <property type="entry name" value="Transferase(Phosphotransferase) domain 1"/>
    <property type="match status" value="2"/>
</dbReference>
<evidence type="ECO:0000256" key="1">
    <source>
        <dbReference type="ARBA" id="ARBA00012513"/>
    </source>
</evidence>
<dbReference type="GO" id="GO:0005524">
    <property type="term" value="F:ATP binding"/>
    <property type="evidence" value="ECO:0007669"/>
    <property type="project" value="UniProtKB-UniRule"/>
</dbReference>
<feature type="compositionally biased region" description="Acidic residues" evidence="13">
    <location>
        <begin position="741"/>
        <end position="750"/>
    </location>
</feature>
<keyword evidence="5 16" id="KW-0418">Kinase</keyword>
<feature type="domain" description="Protein kinase" evidence="14">
    <location>
        <begin position="578"/>
        <end position="991"/>
    </location>
</feature>
<feature type="binding site" evidence="11">
    <location>
        <begin position="584"/>
        <end position="592"/>
    </location>
    <ligand>
        <name>ATP</name>
        <dbReference type="ChEBI" id="CHEBI:30616"/>
    </ligand>
</feature>
<evidence type="ECO:0000256" key="12">
    <source>
        <dbReference type="PROSITE-ProRule" id="PRU10141"/>
    </source>
</evidence>
<dbReference type="Pfam" id="PF05773">
    <property type="entry name" value="RWD"/>
    <property type="match status" value="1"/>
</dbReference>
<dbReference type="PROSITE" id="PS50908">
    <property type="entry name" value="RWD"/>
    <property type="match status" value="1"/>
</dbReference>
<dbReference type="Proteomes" id="UP001172673">
    <property type="component" value="Unassembled WGS sequence"/>
</dbReference>
<organism evidence="16 17">
    <name type="scientific">Cladophialophora chaetospira</name>
    <dbReference type="NCBI Taxonomy" id="386627"/>
    <lineage>
        <taxon>Eukaryota</taxon>
        <taxon>Fungi</taxon>
        <taxon>Dikarya</taxon>
        <taxon>Ascomycota</taxon>
        <taxon>Pezizomycotina</taxon>
        <taxon>Eurotiomycetes</taxon>
        <taxon>Chaetothyriomycetidae</taxon>
        <taxon>Chaetothyriales</taxon>
        <taxon>Herpotrichiellaceae</taxon>
        <taxon>Cladophialophora</taxon>
    </lineage>
</organism>
<evidence type="ECO:0000259" key="14">
    <source>
        <dbReference type="PROSITE" id="PS50011"/>
    </source>
</evidence>
<feature type="region of interest" description="Disordered" evidence="13">
    <location>
        <begin position="1"/>
        <end position="33"/>
    </location>
</feature>
<dbReference type="SUPFAM" id="SSF55681">
    <property type="entry name" value="Class II aaRS and biotin synthetases"/>
    <property type="match status" value="1"/>
</dbReference>
<feature type="binding site" evidence="11 12">
    <location>
        <position position="607"/>
    </location>
    <ligand>
        <name>ATP</name>
        <dbReference type="ChEBI" id="CHEBI:30616"/>
    </ligand>
</feature>
<dbReference type="GO" id="GO:0005634">
    <property type="term" value="C:nucleus"/>
    <property type="evidence" value="ECO:0007669"/>
    <property type="project" value="TreeGrafter"/>
</dbReference>
<protein>
    <recommendedName>
        <fullName evidence="1">non-specific serine/threonine protein kinase</fullName>
        <ecNumber evidence="1">2.7.11.1</ecNumber>
    </recommendedName>
</protein>
<dbReference type="EC" id="2.7.11.1" evidence="1"/>
<evidence type="ECO:0000256" key="7">
    <source>
        <dbReference type="ARBA" id="ARBA00037982"/>
    </source>
</evidence>
<dbReference type="SMART" id="SM00220">
    <property type="entry name" value="S_TKc"/>
    <property type="match status" value="1"/>
</dbReference>
<keyword evidence="3 16" id="KW-0808">Transferase</keyword>
<dbReference type="InterPro" id="IPR008271">
    <property type="entry name" value="Ser/Thr_kinase_AS"/>
</dbReference>
<comment type="catalytic activity">
    <reaction evidence="9">
        <text>L-seryl-[protein] + ATP = O-phospho-L-seryl-[protein] + ADP + H(+)</text>
        <dbReference type="Rhea" id="RHEA:17989"/>
        <dbReference type="Rhea" id="RHEA-COMP:9863"/>
        <dbReference type="Rhea" id="RHEA-COMP:11604"/>
        <dbReference type="ChEBI" id="CHEBI:15378"/>
        <dbReference type="ChEBI" id="CHEBI:29999"/>
        <dbReference type="ChEBI" id="CHEBI:30616"/>
        <dbReference type="ChEBI" id="CHEBI:83421"/>
        <dbReference type="ChEBI" id="CHEBI:456216"/>
        <dbReference type="EC" id="2.7.11.1"/>
    </reaction>
</comment>
<dbReference type="GO" id="GO:0000077">
    <property type="term" value="P:DNA damage checkpoint signaling"/>
    <property type="evidence" value="ECO:0007669"/>
    <property type="project" value="InterPro"/>
</dbReference>
<sequence length="1486" mass="168069">MPGKKKTKNPQPQPHPQSPTIDQSPQAPPSFGQSHRILEEELAGYPEVQCNEFLTTRAIYGDEFERIRGRKDAWKTQENLAFQVRVGPLENRDYFVNVIFEFPPDYPKVLPKINIVEIQPKDVEIRKHIEHIVATYPKKFLGSEVVHEITTALMDFLDQISADKAAKRTSLSLEEERARQEALARKQLQEKEESARRHQEQEAEQTEKKLYSEVESEYQRRQKTNLSRTTTGEEGSEMYDSPEDVIRFDQGMTSRDTTTGAPFRFKAVSGRTVIFSRKDKKITIVSPRVDPARVQAPQLLLKDIYLPEAQESKAHMQQSMGTVEKDLQFCQNNHDENVVNLINYKIAHMSLDDGTGQWTLSILSEYGDRGSLDQMLEIIGMIGPAKLRAWTRELLDALLFFDKHSYVHPAVHASNVMLFMSQRRGITVKLSDGYGTQLRELVQAARGQSKTKAGDPPLWNAPELTFTEPYRSNKTCIWELGVVVMQMALGKTVTSKYTSPMDVVEDVDFELSFEKLLEDMFRSNDHRRLAAFQLRSKKFFFEDSDKLFQTRSRTVPVTPGRERRLSEKHDDSRYRKDWEEAAILGRGGFGKVVMARNKLDNQYYAIKMIKNKSTEDLENILREVALLAKLNHPNIVRYYNAWYETEHNETSQEVPQRQIHQSLARTGLVSVGHDFMEPSVYTNQGAEFSSSDSNRFGYQNPPSVHSDNGWDDDVFNSDPEPDRARKQNAGAAADPFQQTDDGFDPQDESDPFERGNSQQAEFNSDNNLFASGDSPVKSVSFFPNKSRLLQQNERSKLYIQMELCEGQTLRTRIQRGLSKDVEAGWRLFRRILEGLAFIHSNGVVHRDLKPENIFLDSHDIPKIGDFGLAGYGQATSKEDQQKPGMATTRASYDIGTRGYMPPELAKANSSYDSRADMFSLGITFFEMCFPFDTDSEREHWLLRALTNNPPELPKIFDEERLQQQRDIILQLIDPDQTRRPTAETLLKSGVVPEPLEDEKFQRYIERMATDNPKEYQALVNRFFSNPNSPVSSLAWEDKSGTATSSVEAMLWMTTSDQLKAIFRRHGAAELGRQAIIPKGAFYRNAATFIDPSGLVVQLPYDLTLPFARTLGQATPSYGKSYCFGTVYRPSMAGSEPRQLPEVDFDFVSHNASDLALKEAEVIKVLDEVLTDIPALSARKWTIYLNHADLLNLILEFCRVKPLEAAGVKQALSHLGTQGHAWDKTREELRNPANNIPETTVADLKRFNFENDLDKVRARLSKLFGNSEQLSRLLQLLGRLDEVVKYVQRMGVSTQIIVAPLSNNSEYLYRGSLLLQCADNVTKKVLAVGGRYDALVQDYQTKSDRGSVRAVGFRLNILDLIGYHRGPTSANKSSKTTASAAESKLVARGDILVTSFDSNALKSSGLEVLSLLWGAGLSAELSEEVRSVEELERAYGSQNASGYWMVIVRGGALGERTLKVRGPSRSEDEVKAAELAGFLRLALAKAK</sequence>
<feature type="active site" description="Proton acceptor" evidence="10">
    <location>
        <position position="847"/>
    </location>
</feature>
<evidence type="ECO:0000259" key="15">
    <source>
        <dbReference type="PROSITE" id="PS50908"/>
    </source>
</evidence>
<gene>
    <name evidence="16" type="primary">GCN2</name>
    <name evidence="16" type="ORF">H2200_012153</name>
</gene>
<dbReference type="InterPro" id="IPR006575">
    <property type="entry name" value="RWD_dom"/>
</dbReference>
<dbReference type="Gene3D" id="3.40.50.800">
    <property type="entry name" value="Anticodon-binding domain"/>
    <property type="match status" value="1"/>
</dbReference>
<dbReference type="GO" id="GO:0005829">
    <property type="term" value="C:cytosol"/>
    <property type="evidence" value="ECO:0007669"/>
    <property type="project" value="TreeGrafter"/>
</dbReference>
<keyword evidence="16" id="KW-0648">Protein biosynthesis</keyword>
<dbReference type="SUPFAM" id="SSF54495">
    <property type="entry name" value="UBC-like"/>
    <property type="match status" value="1"/>
</dbReference>
<dbReference type="Gene3D" id="3.30.200.20">
    <property type="entry name" value="Phosphorylase Kinase, domain 1"/>
    <property type="match status" value="1"/>
</dbReference>
<dbReference type="SUPFAM" id="SSF56112">
    <property type="entry name" value="Protein kinase-like (PK-like)"/>
    <property type="match status" value="2"/>
</dbReference>
<feature type="region of interest" description="Disordered" evidence="13">
    <location>
        <begin position="182"/>
        <end position="241"/>
    </location>
</feature>
<evidence type="ECO:0000256" key="9">
    <source>
        <dbReference type="ARBA" id="ARBA00048679"/>
    </source>
</evidence>
<keyword evidence="17" id="KW-1185">Reference proteome</keyword>
<feature type="compositionally biased region" description="Polar residues" evidence="13">
    <location>
        <begin position="755"/>
        <end position="769"/>
    </location>
</feature>
<dbReference type="Gene3D" id="3.30.930.10">
    <property type="entry name" value="Bira Bifunctional Protein, Domain 2"/>
    <property type="match status" value="1"/>
</dbReference>
<feature type="domain" description="Protein kinase" evidence="14">
    <location>
        <begin position="248"/>
        <end position="540"/>
    </location>
</feature>
<dbReference type="PROSITE" id="PS50011">
    <property type="entry name" value="PROTEIN_KINASE_DOM"/>
    <property type="match status" value="2"/>
</dbReference>
<dbReference type="InterPro" id="IPR041715">
    <property type="entry name" value="HisRS-like_core"/>
</dbReference>
<dbReference type="InterPro" id="IPR036621">
    <property type="entry name" value="Anticodon-bd_dom_sf"/>
</dbReference>
<dbReference type="PROSITE" id="PS00107">
    <property type="entry name" value="PROTEIN_KINASE_ATP"/>
    <property type="match status" value="1"/>
</dbReference>
<keyword evidence="6 11" id="KW-0067">ATP-binding</keyword>
<dbReference type="PROSITE" id="PS00108">
    <property type="entry name" value="PROTEIN_KINASE_ST"/>
    <property type="match status" value="1"/>
</dbReference>
<keyword evidence="16" id="KW-0396">Initiation factor</keyword>
<dbReference type="Pfam" id="PF13393">
    <property type="entry name" value="tRNA-synt_His"/>
    <property type="match status" value="1"/>
</dbReference>
<dbReference type="GO" id="GO:0003743">
    <property type="term" value="F:translation initiation factor activity"/>
    <property type="evidence" value="ECO:0007669"/>
    <property type="project" value="UniProtKB-KW"/>
</dbReference>
<feature type="compositionally biased region" description="Basic and acidic residues" evidence="13">
    <location>
        <begin position="182"/>
        <end position="220"/>
    </location>
</feature>
<dbReference type="PANTHER" id="PTHR11042:SF136">
    <property type="entry name" value="EIF-2-ALPHA KINASE GCN2"/>
    <property type="match status" value="1"/>
</dbReference>
<comment type="caution">
    <text evidence="16">The sequence shown here is derived from an EMBL/GenBank/DDBJ whole genome shotgun (WGS) entry which is preliminary data.</text>
</comment>
<name>A0AA38WYA7_9EURO</name>
<dbReference type="InterPro" id="IPR017441">
    <property type="entry name" value="Protein_kinase_ATP_BS"/>
</dbReference>
<dbReference type="PANTHER" id="PTHR11042">
    <property type="entry name" value="EUKARYOTIC TRANSLATION INITIATION FACTOR 2-ALPHA KINASE EIF2-ALPHA KINASE -RELATED"/>
    <property type="match status" value="1"/>
</dbReference>
<dbReference type="InterPro" id="IPR000719">
    <property type="entry name" value="Prot_kinase_dom"/>
</dbReference>
<evidence type="ECO:0000256" key="11">
    <source>
        <dbReference type="PIRSR" id="PIRSR000660-2"/>
    </source>
</evidence>
<evidence type="ECO:0000256" key="2">
    <source>
        <dbReference type="ARBA" id="ARBA00022527"/>
    </source>
</evidence>
<feature type="compositionally biased region" description="Polar residues" evidence="13">
    <location>
        <begin position="224"/>
        <end position="233"/>
    </location>
</feature>
<dbReference type="PIRSF" id="PIRSF000660">
    <property type="entry name" value="Ser/Thr_PK_GCN2"/>
    <property type="match status" value="1"/>
</dbReference>
<evidence type="ECO:0000256" key="8">
    <source>
        <dbReference type="ARBA" id="ARBA00047899"/>
    </source>
</evidence>
<reference evidence="16" key="1">
    <citation type="submission" date="2022-10" db="EMBL/GenBank/DDBJ databases">
        <title>Culturing micro-colonial fungi from biological soil crusts in the Mojave desert and describing Neophaeococcomyces mojavensis, and introducing the new genera and species Taxawa tesnikishii.</title>
        <authorList>
            <person name="Kurbessoian T."/>
            <person name="Stajich J.E."/>
        </authorList>
    </citation>
    <scope>NUCLEOTIDE SEQUENCE</scope>
    <source>
        <strain evidence="16">TK_41</strain>
    </source>
</reference>
<evidence type="ECO:0000256" key="13">
    <source>
        <dbReference type="SAM" id="MobiDB-lite"/>
    </source>
</evidence>
<evidence type="ECO:0000256" key="10">
    <source>
        <dbReference type="PIRSR" id="PIRSR000660-1"/>
    </source>
</evidence>
<accession>A0AA38WYA7</accession>
<feature type="compositionally biased region" description="Polar residues" evidence="13">
    <location>
        <begin position="684"/>
        <end position="706"/>
    </location>
</feature>
<keyword evidence="4 11" id="KW-0547">Nucleotide-binding</keyword>
<dbReference type="SMART" id="SM00591">
    <property type="entry name" value="RWD"/>
    <property type="match status" value="1"/>
</dbReference>
<dbReference type="EMBL" id="JAPDRK010000022">
    <property type="protein sequence ID" value="KAJ9603375.1"/>
    <property type="molecule type" value="Genomic_DNA"/>
</dbReference>
<dbReference type="InterPro" id="IPR016135">
    <property type="entry name" value="UBQ-conjugating_enzyme/RWD"/>
</dbReference>